<keyword evidence="1" id="KW-1133">Transmembrane helix</keyword>
<dbReference type="Proteomes" id="UP000003573">
    <property type="component" value="Unassembled WGS sequence"/>
</dbReference>
<organism evidence="2 3">
    <name type="scientific">Streptococcus macacae NCTC 11558</name>
    <dbReference type="NCBI Taxonomy" id="764298"/>
    <lineage>
        <taxon>Bacteria</taxon>
        <taxon>Bacillati</taxon>
        <taxon>Bacillota</taxon>
        <taxon>Bacilli</taxon>
        <taxon>Lactobacillales</taxon>
        <taxon>Streptococcaceae</taxon>
        <taxon>Streptococcus</taxon>
    </lineage>
</organism>
<feature type="transmembrane region" description="Helical" evidence="1">
    <location>
        <begin position="70"/>
        <end position="91"/>
    </location>
</feature>
<dbReference type="STRING" id="764298.STRMA_1364"/>
<dbReference type="RefSeq" id="WP_003082063.1">
    <property type="nucleotide sequence ID" value="NZ_AEUW02000001.1"/>
</dbReference>
<evidence type="ECO:0000256" key="1">
    <source>
        <dbReference type="SAM" id="Phobius"/>
    </source>
</evidence>
<dbReference type="EMBL" id="AEUW02000001">
    <property type="protein sequence ID" value="EHJ53176.1"/>
    <property type="molecule type" value="Genomic_DNA"/>
</dbReference>
<keyword evidence="1" id="KW-0472">Membrane</keyword>
<proteinExistence type="predicted"/>
<gene>
    <name evidence="2" type="ORF">STRMA_1364</name>
</gene>
<accession>G5JUX9</accession>
<sequence length="129" mass="14718">MKENITRIVVALSLSDLLIEFSGIVLDISIKKIAVLVIGSNLLELLIHYLCRKEHSNINLRETFQLFGKFIKKTALVMITLAIIVISMIVINHESHFSIFFYIHVFITVYTIGYVLCSNNVIAKTLKHK</sequence>
<evidence type="ECO:0000313" key="2">
    <source>
        <dbReference type="EMBL" id="EHJ53176.1"/>
    </source>
</evidence>
<comment type="caution">
    <text evidence="2">The sequence shown here is derived from an EMBL/GenBank/DDBJ whole genome shotgun (WGS) entry which is preliminary data.</text>
</comment>
<feature type="transmembrane region" description="Helical" evidence="1">
    <location>
        <begin position="97"/>
        <end position="117"/>
    </location>
</feature>
<evidence type="ECO:0000313" key="3">
    <source>
        <dbReference type="Proteomes" id="UP000003573"/>
    </source>
</evidence>
<keyword evidence="1" id="KW-0812">Transmembrane</keyword>
<keyword evidence="3" id="KW-1185">Reference proteome</keyword>
<name>G5JUX9_9STRE</name>
<dbReference type="AlphaFoldDB" id="G5JUX9"/>
<reference evidence="2 3" key="1">
    <citation type="journal article" date="2014" name="Int. J. Syst. Evol. Microbiol.">
        <title>Phylogenomics and the dynamic genome evolution of the genus Streptococcus.</title>
        <authorList>
            <consortium name="The Broad Institute Genome Sequencing Platform"/>
            <person name="Richards V.P."/>
            <person name="Palmer S.R."/>
            <person name="Pavinski Bitar P.D."/>
            <person name="Qin X."/>
            <person name="Weinstock G.M."/>
            <person name="Highlander S.K."/>
            <person name="Town C.D."/>
            <person name="Burne R.A."/>
            <person name="Stanhope M.J."/>
        </authorList>
    </citation>
    <scope>NUCLEOTIDE SEQUENCE [LARGE SCALE GENOMIC DNA]</scope>
    <source>
        <strain evidence="2 3">NCTC 11558</strain>
    </source>
</reference>
<protein>
    <submittedName>
        <fullName evidence="2">Uncharacterized protein</fullName>
    </submittedName>
</protein>